<reference evidence="2" key="1">
    <citation type="submission" date="2016-08" db="EMBL/GenBank/DDBJ databases">
        <title>Complete Genome Seqeunce of Paenibacillus sp. nov. IHBB 9852 from high altitute lake of Indian trans-Himalayas.</title>
        <authorList>
            <person name="Kiran S."/>
            <person name="Swarnkar M.K."/>
            <person name="Rana A."/>
            <person name="Tewari R."/>
            <person name="Gulati A."/>
        </authorList>
    </citation>
    <scope>NUCLEOTIDE SEQUENCE [LARGE SCALE GENOMIC DNA]</scope>
    <source>
        <strain evidence="2">IHBB 9852</strain>
    </source>
</reference>
<dbReference type="InterPro" id="IPR051262">
    <property type="entry name" value="SMP-30/CGR1_Lactonase"/>
</dbReference>
<dbReference type="KEGG" id="pib:BBD41_00875"/>
<proteinExistence type="predicted"/>
<dbReference type="PANTHER" id="PTHR47572:SF5">
    <property type="entry name" value="BLR2277 PROTEIN"/>
    <property type="match status" value="1"/>
</dbReference>
<feature type="domain" description="SMP-30/Gluconolactonase/LRE-like region" evidence="1">
    <location>
        <begin position="20"/>
        <end position="254"/>
    </location>
</feature>
<evidence type="ECO:0000259" key="1">
    <source>
        <dbReference type="Pfam" id="PF08450"/>
    </source>
</evidence>
<accession>A0A1B2DU66</accession>
<dbReference type="Gene3D" id="2.120.10.30">
    <property type="entry name" value="TolB, C-terminal domain"/>
    <property type="match status" value="1"/>
</dbReference>
<dbReference type="RefSeq" id="WP_099476406.1">
    <property type="nucleotide sequence ID" value="NZ_CP016809.1"/>
</dbReference>
<dbReference type="Pfam" id="PF08450">
    <property type="entry name" value="SGL"/>
    <property type="match status" value="1"/>
</dbReference>
<gene>
    <name evidence="2" type="ORF">BBD41_00875</name>
</gene>
<evidence type="ECO:0000313" key="2">
    <source>
        <dbReference type="EMBL" id="ANY71254.1"/>
    </source>
</evidence>
<sequence length="276" mass="30726">MTSFISRSFTLQGGFTTGIEGPACDRDGNVYAVNYGRQGTIGIVTQDGDARIWTQLPDGSVGSGIRFDANGDMLVADYAQHHIFKIDMSTKELSVWVHEPDMHQPNDIAIARDGTLFASDPDWNSGRGRVWRIDQKGRAAIVDEHCGTTNGIELSPDESRLYVSESVQRTIWVYELDEDKNMVSKRMLIQFSDCLLDGMRCDMEGNLYATRYGRGTVAVISPEGELQHEVRLLGKNPTNLTFGGPDGTSCYVTISDQGNLERFKVDVPGRCWGMWR</sequence>
<organism evidence="2">
    <name type="scientific">Paenibacillus ihbetae</name>
    <dbReference type="NCBI Taxonomy" id="1870820"/>
    <lineage>
        <taxon>Bacteria</taxon>
        <taxon>Bacillati</taxon>
        <taxon>Bacillota</taxon>
        <taxon>Bacilli</taxon>
        <taxon>Bacillales</taxon>
        <taxon>Paenibacillaceae</taxon>
        <taxon>Paenibacillus</taxon>
    </lineage>
</organism>
<name>A0A1B2DU66_9BACL</name>
<dbReference type="EMBL" id="CP016809">
    <property type="protein sequence ID" value="ANY71254.1"/>
    <property type="molecule type" value="Genomic_DNA"/>
</dbReference>
<dbReference type="PANTHER" id="PTHR47572">
    <property type="entry name" value="LIPOPROTEIN-RELATED"/>
    <property type="match status" value="1"/>
</dbReference>
<dbReference type="SUPFAM" id="SSF63829">
    <property type="entry name" value="Calcium-dependent phosphotriesterase"/>
    <property type="match status" value="1"/>
</dbReference>
<dbReference type="AlphaFoldDB" id="A0A1B2DU66"/>
<protein>
    <submittedName>
        <fullName evidence="2">Gluconolactonase</fullName>
    </submittedName>
</protein>
<dbReference type="InterPro" id="IPR011042">
    <property type="entry name" value="6-blade_b-propeller_TolB-like"/>
</dbReference>
<dbReference type="InterPro" id="IPR013658">
    <property type="entry name" value="SGL"/>
</dbReference>